<dbReference type="PRINTS" id="PR00142">
    <property type="entry name" value="RECA"/>
</dbReference>
<dbReference type="PROSITE" id="PS50163">
    <property type="entry name" value="RECA_3"/>
    <property type="match status" value="1"/>
</dbReference>
<dbReference type="PROSITE" id="PS00321">
    <property type="entry name" value="RECA_1"/>
    <property type="match status" value="1"/>
</dbReference>
<evidence type="ECO:0000256" key="3">
    <source>
        <dbReference type="ARBA" id="ARBA00022840"/>
    </source>
</evidence>
<comment type="caution">
    <text evidence="7">The sequence shown here is derived from an EMBL/GenBank/DDBJ whole genome shotgun (WGS) entry which is preliminary data.</text>
</comment>
<keyword evidence="5" id="KW-0233">DNA recombination</keyword>
<dbReference type="Pfam" id="PF00154">
    <property type="entry name" value="RecA_N"/>
    <property type="match status" value="1"/>
</dbReference>
<dbReference type="InterPro" id="IPR020584">
    <property type="entry name" value="DNA_recomb/repair_RecA_CS"/>
</dbReference>
<feature type="domain" description="RecA family profile 2" evidence="6">
    <location>
        <begin position="34"/>
        <end position="107"/>
    </location>
</feature>
<dbReference type="InterPro" id="IPR013765">
    <property type="entry name" value="DNA_recomb/repair_RecA"/>
</dbReference>
<evidence type="ECO:0000313" key="7">
    <source>
        <dbReference type="EMBL" id="GAI25938.1"/>
    </source>
</evidence>
<dbReference type="GO" id="GO:0006281">
    <property type="term" value="P:DNA repair"/>
    <property type="evidence" value="ECO:0007669"/>
    <property type="project" value="InterPro"/>
</dbReference>
<dbReference type="GO" id="GO:0008094">
    <property type="term" value="F:ATP-dependent activity, acting on DNA"/>
    <property type="evidence" value="ECO:0007669"/>
    <property type="project" value="InterPro"/>
</dbReference>
<dbReference type="GO" id="GO:0005524">
    <property type="term" value="F:ATP binding"/>
    <property type="evidence" value="ECO:0007669"/>
    <property type="project" value="UniProtKB-KW"/>
</dbReference>
<dbReference type="InterPro" id="IPR020587">
    <property type="entry name" value="RecA_monomer-monomer_interface"/>
</dbReference>
<evidence type="ECO:0000259" key="6">
    <source>
        <dbReference type="PROSITE" id="PS50163"/>
    </source>
</evidence>
<keyword evidence="2" id="KW-0547">Nucleotide-binding</keyword>
<proteinExistence type="inferred from homology"/>
<keyword evidence="3" id="KW-0067">ATP-binding</keyword>
<dbReference type="SUPFAM" id="SSF54752">
    <property type="entry name" value="RecA protein, C-terminal domain"/>
    <property type="match status" value="1"/>
</dbReference>
<dbReference type="SUPFAM" id="SSF52540">
    <property type="entry name" value="P-loop containing nucleoside triphosphate hydrolases"/>
    <property type="match status" value="1"/>
</dbReference>
<organism evidence="7">
    <name type="scientific">marine sediment metagenome</name>
    <dbReference type="NCBI Taxonomy" id="412755"/>
    <lineage>
        <taxon>unclassified sequences</taxon>
        <taxon>metagenomes</taxon>
        <taxon>ecological metagenomes</taxon>
    </lineage>
</organism>
<reference evidence="7" key="1">
    <citation type="journal article" date="2014" name="Front. Microbiol.">
        <title>High frequency of phylogenetically diverse reductive dehalogenase-homologous genes in deep subseafloor sedimentary metagenomes.</title>
        <authorList>
            <person name="Kawai M."/>
            <person name="Futagami T."/>
            <person name="Toyoda A."/>
            <person name="Takaki Y."/>
            <person name="Nishi S."/>
            <person name="Hori S."/>
            <person name="Arai W."/>
            <person name="Tsubouchi T."/>
            <person name="Morono Y."/>
            <person name="Uchiyama I."/>
            <person name="Ito T."/>
            <person name="Fujiyama A."/>
            <person name="Inagaki F."/>
            <person name="Takami H."/>
        </authorList>
    </citation>
    <scope>NUCLEOTIDE SEQUENCE</scope>
    <source>
        <strain evidence="7">Expedition CK06-06</strain>
    </source>
</reference>
<dbReference type="GO" id="GO:0006310">
    <property type="term" value="P:DNA recombination"/>
    <property type="evidence" value="ECO:0007669"/>
    <property type="project" value="UniProtKB-KW"/>
</dbReference>
<keyword evidence="4" id="KW-0238">DNA-binding</keyword>
<evidence type="ECO:0000256" key="5">
    <source>
        <dbReference type="ARBA" id="ARBA00023172"/>
    </source>
</evidence>
<feature type="non-terminal residue" evidence="7">
    <location>
        <position position="1"/>
    </location>
</feature>
<dbReference type="Gene3D" id="3.40.50.300">
    <property type="entry name" value="P-loop containing nucleotide triphosphate hydrolases"/>
    <property type="match status" value="1"/>
</dbReference>
<protein>
    <recommendedName>
        <fullName evidence="6">RecA family profile 2 domain-containing protein</fullName>
    </recommendedName>
</protein>
<dbReference type="PANTHER" id="PTHR45900">
    <property type="entry name" value="RECA"/>
    <property type="match status" value="1"/>
</dbReference>
<dbReference type="Pfam" id="PF21096">
    <property type="entry name" value="RecA_C"/>
    <property type="match status" value="1"/>
</dbReference>
<comment type="similarity">
    <text evidence="1">Belongs to the RecA family.</text>
</comment>
<dbReference type="InterPro" id="IPR023400">
    <property type="entry name" value="RecA_C_sf"/>
</dbReference>
<accession>X1M3K5</accession>
<dbReference type="EMBL" id="BARV01021637">
    <property type="protein sequence ID" value="GAI25938.1"/>
    <property type="molecule type" value="Genomic_DNA"/>
</dbReference>
<evidence type="ECO:0000256" key="4">
    <source>
        <dbReference type="ARBA" id="ARBA00023125"/>
    </source>
</evidence>
<evidence type="ECO:0000256" key="2">
    <source>
        <dbReference type="ARBA" id="ARBA00022741"/>
    </source>
</evidence>
<dbReference type="InterPro" id="IPR027417">
    <property type="entry name" value="P-loop_NTPase"/>
</dbReference>
<dbReference type="InterPro" id="IPR049261">
    <property type="entry name" value="RecA-like_C"/>
</dbReference>
<sequence>QARLMSQAMRKLTSIIGKSKTALIFINQIRMKIGVMFGNPETTPGGRALKFYTSVRIDLRRISTIKDGTGAIGTRVRARVVKNKIAPPFRDAEFDIMFDRGISYEGDLLDLAAGCEVVEKSGAWLNYGSMRLGQGRENAKKFLTENKDLCEELKNKILAAKGLC</sequence>
<dbReference type="AlphaFoldDB" id="X1M3K5"/>
<gene>
    <name evidence="7" type="ORF">S06H3_35814</name>
</gene>
<dbReference type="GO" id="GO:0003697">
    <property type="term" value="F:single-stranded DNA binding"/>
    <property type="evidence" value="ECO:0007669"/>
    <property type="project" value="InterPro"/>
</dbReference>
<dbReference type="GO" id="GO:0005829">
    <property type="term" value="C:cytosol"/>
    <property type="evidence" value="ECO:0007669"/>
    <property type="project" value="TreeGrafter"/>
</dbReference>
<dbReference type="InterPro" id="IPR049428">
    <property type="entry name" value="RecA-like_N"/>
</dbReference>
<name>X1M3K5_9ZZZZ</name>
<evidence type="ECO:0000256" key="1">
    <source>
        <dbReference type="ARBA" id="ARBA00009391"/>
    </source>
</evidence>
<dbReference type="PANTHER" id="PTHR45900:SF1">
    <property type="entry name" value="MITOCHONDRIAL DNA REPAIR PROTEIN RECA HOMOLOG-RELATED"/>
    <property type="match status" value="1"/>
</dbReference>